<accession>A0ABT5IU56</accession>
<keyword evidence="1" id="KW-1133">Transmembrane helix</keyword>
<keyword evidence="1" id="KW-0472">Membrane</keyword>
<protein>
    <submittedName>
        <fullName evidence="2">DUF2523 domain-containing protein</fullName>
    </submittedName>
</protein>
<dbReference type="InterPro" id="IPR019670">
    <property type="entry name" value="DUF2523"/>
</dbReference>
<reference evidence="2 3" key="1">
    <citation type="submission" date="2023-01" db="EMBL/GenBank/DDBJ databases">
        <title>Novel species of the genus Vogesella isolated from rivers.</title>
        <authorList>
            <person name="Lu H."/>
        </authorList>
    </citation>
    <scope>NUCLEOTIDE SEQUENCE [LARGE SCALE GENOMIC DNA]</scope>
    <source>
        <strain evidence="2 3">LYT5W</strain>
    </source>
</reference>
<organism evidence="2 3">
    <name type="scientific">Vogesella margarita</name>
    <dbReference type="NCBI Taxonomy" id="2984199"/>
    <lineage>
        <taxon>Bacteria</taxon>
        <taxon>Pseudomonadati</taxon>
        <taxon>Pseudomonadota</taxon>
        <taxon>Betaproteobacteria</taxon>
        <taxon>Neisseriales</taxon>
        <taxon>Chromobacteriaceae</taxon>
        <taxon>Vogesella</taxon>
    </lineage>
</organism>
<dbReference type="Proteomes" id="UP001222030">
    <property type="component" value="Unassembled WGS sequence"/>
</dbReference>
<evidence type="ECO:0000256" key="1">
    <source>
        <dbReference type="SAM" id="Phobius"/>
    </source>
</evidence>
<feature type="transmembrane region" description="Helical" evidence="1">
    <location>
        <begin position="57"/>
        <end position="76"/>
    </location>
</feature>
<keyword evidence="1" id="KW-0812">Transmembrane</keyword>
<sequence>MNLISVLLDLVKPLLSRILVALGISIVSYTGMTAVLSGLNTAIQNNFSAMPSVAMNLVGLSGFGEALGILVGAFAFRLSMNTFKRFEFK</sequence>
<feature type="transmembrane region" description="Helical" evidence="1">
    <location>
        <begin position="18"/>
        <end position="37"/>
    </location>
</feature>
<evidence type="ECO:0000313" key="3">
    <source>
        <dbReference type="Proteomes" id="UP001222030"/>
    </source>
</evidence>
<dbReference type="Pfam" id="PF10734">
    <property type="entry name" value="DUF2523"/>
    <property type="match status" value="1"/>
</dbReference>
<evidence type="ECO:0000313" key="2">
    <source>
        <dbReference type="EMBL" id="MDC7715144.1"/>
    </source>
</evidence>
<dbReference type="EMBL" id="JAQQLE010000013">
    <property type="protein sequence ID" value="MDC7715144.1"/>
    <property type="molecule type" value="Genomic_DNA"/>
</dbReference>
<gene>
    <name evidence="2" type="ORF">PQU96_13585</name>
</gene>
<keyword evidence="3" id="KW-1185">Reference proteome</keyword>
<comment type="caution">
    <text evidence="2">The sequence shown here is derived from an EMBL/GenBank/DDBJ whole genome shotgun (WGS) entry which is preliminary data.</text>
</comment>
<proteinExistence type="predicted"/>
<dbReference type="RefSeq" id="WP_272772942.1">
    <property type="nucleotide sequence ID" value="NZ_JAQQLE010000013.1"/>
</dbReference>
<name>A0ABT5IU56_9NEIS</name>